<feature type="transmembrane region" description="Helical" evidence="2">
    <location>
        <begin position="360"/>
        <end position="383"/>
    </location>
</feature>
<evidence type="ECO:0000256" key="1">
    <source>
        <dbReference type="SAM" id="MobiDB-lite"/>
    </source>
</evidence>
<evidence type="ECO:0008006" key="5">
    <source>
        <dbReference type="Google" id="ProtNLM"/>
    </source>
</evidence>
<dbReference type="Proteomes" id="UP000054383">
    <property type="component" value="Unassembled WGS sequence"/>
</dbReference>
<keyword evidence="2" id="KW-0472">Membrane</keyword>
<keyword evidence="4" id="KW-1185">Reference proteome</keyword>
<dbReference type="EMBL" id="CVMT01000001">
    <property type="protein sequence ID" value="CRG83871.1"/>
    <property type="molecule type" value="Genomic_DNA"/>
</dbReference>
<feature type="region of interest" description="Disordered" evidence="1">
    <location>
        <begin position="331"/>
        <end position="356"/>
    </location>
</feature>
<evidence type="ECO:0000313" key="4">
    <source>
        <dbReference type="Proteomes" id="UP000054383"/>
    </source>
</evidence>
<organism evidence="3 4">
    <name type="scientific">Talaromyces islandicus</name>
    <name type="common">Penicillium islandicum</name>
    <dbReference type="NCBI Taxonomy" id="28573"/>
    <lineage>
        <taxon>Eukaryota</taxon>
        <taxon>Fungi</taxon>
        <taxon>Dikarya</taxon>
        <taxon>Ascomycota</taxon>
        <taxon>Pezizomycotina</taxon>
        <taxon>Eurotiomycetes</taxon>
        <taxon>Eurotiomycetidae</taxon>
        <taxon>Eurotiales</taxon>
        <taxon>Trichocomaceae</taxon>
        <taxon>Talaromyces</taxon>
        <taxon>Talaromyces sect. Islandici</taxon>
    </lineage>
</organism>
<keyword evidence="2" id="KW-0812">Transmembrane</keyword>
<dbReference type="OrthoDB" id="3943216at2759"/>
<name>A0A0U1LNZ9_TALIS</name>
<sequence>MKSKYFNLSVGMTAAFGRASASFDARDESTLCPASPYEAENGQHFTPYCGRNLLAPEIGNQAGSSVSDCIEACSNFSPACLGVVYYIQNQTCSFKGEGVDKDYLSMTDSSNVNSALANATEMKAIKTTCPYLHESTTSIEGLTFQIQCDHDMAGYGDYIPWGHSFRQHAGEMSECMDLCVRAHPLCVGVSWNPDKHLGMDNCWLKNSQDGNLVVANNGTIFHSGLLDLASLPKIDACSKAEQISSNNKTFNTTCSEGRAGSSNISSSYSSTMIGCIDQCAAHDEEDSGPCLGVLYDNSFHEGFYNCYLLNATGSRDASQNFTYAELVSGNSSSALPSTPAVPSSTPSSGSDDAGSSSSKAWIAGPVIGAVAAVVIVVAGWFWWRRRRMTAVQEQEKQPVPVEVGSRPRMHELPPHYQISEVEGTAPRHELES</sequence>
<gene>
    <name evidence="3" type="ORF">PISL3812_01227</name>
</gene>
<proteinExistence type="predicted"/>
<keyword evidence="2" id="KW-1133">Transmembrane helix</keyword>
<dbReference type="OMA" id="MSHGRIF"/>
<evidence type="ECO:0000256" key="2">
    <source>
        <dbReference type="SAM" id="Phobius"/>
    </source>
</evidence>
<dbReference type="AlphaFoldDB" id="A0A0U1LNZ9"/>
<protein>
    <recommendedName>
        <fullName evidence="5">Apple domain-containing protein</fullName>
    </recommendedName>
</protein>
<dbReference type="STRING" id="28573.A0A0U1LNZ9"/>
<accession>A0A0U1LNZ9</accession>
<evidence type="ECO:0000313" key="3">
    <source>
        <dbReference type="EMBL" id="CRG83871.1"/>
    </source>
</evidence>
<reference evidence="3 4" key="1">
    <citation type="submission" date="2015-04" db="EMBL/GenBank/DDBJ databases">
        <authorList>
            <person name="Syromyatnikov M.Y."/>
            <person name="Popov V.N."/>
        </authorList>
    </citation>
    <scope>NUCLEOTIDE SEQUENCE [LARGE SCALE GENOMIC DNA]</scope>
    <source>
        <strain evidence="3">WF-38-12</strain>
    </source>
</reference>
<feature type="region of interest" description="Disordered" evidence="1">
    <location>
        <begin position="393"/>
        <end position="432"/>
    </location>
</feature>